<dbReference type="GO" id="GO:0000156">
    <property type="term" value="F:phosphorelay response regulator activity"/>
    <property type="evidence" value="ECO:0007669"/>
    <property type="project" value="InterPro"/>
</dbReference>
<reference evidence="6 7" key="2">
    <citation type="submission" date="2007-09" db="EMBL/GenBank/DDBJ databases">
        <title>Draft genome sequence of Clostridium bolteae (ATCC BAA-613).</title>
        <authorList>
            <person name="Sudarsanam P."/>
            <person name="Ley R."/>
            <person name="Guruge J."/>
            <person name="Turnbaugh P.J."/>
            <person name="Mahowald M."/>
            <person name="Liep D."/>
            <person name="Gordon J."/>
        </authorList>
    </citation>
    <scope>NUCLEOTIDE SEQUENCE [LARGE SCALE GENOMIC DNA]</scope>
    <source>
        <strain evidence="7">ATCC BAA-613 / DSM 15670 / CCUG 46953 / JCM 12243 / WAL 16351</strain>
    </source>
</reference>
<dbReference type="PANTHER" id="PTHR37299:SF1">
    <property type="entry name" value="STAGE 0 SPORULATION PROTEIN A HOMOLOG"/>
    <property type="match status" value="1"/>
</dbReference>
<evidence type="ECO:0000313" key="6">
    <source>
        <dbReference type="EMBL" id="EDP17294.1"/>
    </source>
</evidence>
<dbReference type="SMART" id="SM00850">
    <property type="entry name" value="LytTR"/>
    <property type="match status" value="1"/>
</dbReference>
<dbReference type="Pfam" id="PF04397">
    <property type="entry name" value="LytTR"/>
    <property type="match status" value="1"/>
</dbReference>
<reference evidence="6 7" key="1">
    <citation type="submission" date="2007-08" db="EMBL/GenBank/DDBJ databases">
        <authorList>
            <person name="Fulton L."/>
            <person name="Clifton S."/>
            <person name="Fulton B."/>
            <person name="Xu J."/>
            <person name="Minx P."/>
            <person name="Pepin K.H."/>
            <person name="Johnson M."/>
            <person name="Thiruvilangam P."/>
            <person name="Bhonagiri V."/>
            <person name="Nash W.E."/>
            <person name="Mardis E.R."/>
            <person name="Wilson R.K."/>
        </authorList>
    </citation>
    <scope>NUCLEOTIDE SEQUENCE [LARGE SCALE GENOMIC DNA]</scope>
    <source>
        <strain evidence="7">ATCC BAA-613 / DSM 15670 / CCUG 46953 / JCM 12243 / WAL 16351</strain>
    </source>
</reference>
<dbReference type="Proteomes" id="UP000005396">
    <property type="component" value="Unassembled WGS sequence"/>
</dbReference>
<dbReference type="HOGENOM" id="CLU_000445_14_2_9"/>
<feature type="domain" description="HTH LytTR-type" evidence="5">
    <location>
        <begin position="133"/>
        <end position="232"/>
    </location>
</feature>
<dbReference type="PROSITE" id="PS50110">
    <property type="entry name" value="RESPONSE_REGULATORY"/>
    <property type="match status" value="1"/>
</dbReference>
<dbReference type="Pfam" id="PF00072">
    <property type="entry name" value="Response_reg"/>
    <property type="match status" value="1"/>
</dbReference>
<protein>
    <recommendedName>
        <fullName evidence="1">Stage 0 sporulation protein A homolog</fullName>
    </recommendedName>
</protein>
<dbReference type="PANTHER" id="PTHR37299">
    <property type="entry name" value="TRANSCRIPTIONAL REGULATOR-RELATED"/>
    <property type="match status" value="1"/>
</dbReference>
<evidence type="ECO:0000259" key="4">
    <source>
        <dbReference type="PROSITE" id="PS50110"/>
    </source>
</evidence>
<dbReference type="InterPro" id="IPR046947">
    <property type="entry name" value="LytR-like"/>
</dbReference>
<dbReference type="InterPro" id="IPR007492">
    <property type="entry name" value="LytTR_DNA-bd_dom"/>
</dbReference>
<evidence type="ECO:0000259" key="5">
    <source>
        <dbReference type="PROSITE" id="PS50930"/>
    </source>
</evidence>
<dbReference type="AlphaFoldDB" id="A8RP47"/>
<evidence type="ECO:0000313" key="7">
    <source>
        <dbReference type="Proteomes" id="UP000005396"/>
    </source>
</evidence>
<sequence>MVMFRIVLCDDSPADLMVLCGHLEQLKEKRPVDIISYTDGLDLLKDYKQKGFCDILVLDMRMETMGGIEVAKHIRQLDDEVPILIVTATVDYAVEGYKVGAFRYIVKPVESGDFLSAVEELLDRQQKKQASIFSFPSISGTTKLMTDHIYYLESDLRTIRVVAKEGTFTFTGTISSLEEQLRPDGFIRIHKSFLVNVSHIYNIFKDSVTMDNKEVLPMSKHKRREVNQEFLSYMEANL</sequence>
<name>A8RP47_ENTBW</name>
<organism evidence="6 7">
    <name type="scientific">Enterocloster bolteae (strain ATCC BAA-613 / DSM 15670 / CCUG 46953 / JCM 12243 / WAL 16351)</name>
    <name type="common">Clostridium bolteae</name>
    <dbReference type="NCBI Taxonomy" id="411902"/>
    <lineage>
        <taxon>Bacteria</taxon>
        <taxon>Bacillati</taxon>
        <taxon>Bacillota</taxon>
        <taxon>Clostridia</taxon>
        <taxon>Lachnospirales</taxon>
        <taxon>Lachnospiraceae</taxon>
        <taxon>Enterocloster</taxon>
    </lineage>
</organism>
<dbReference type="InterPro" id="IPR001789">
    <property type="entry name" value="Sig_transdc_resp-reg_receiver"/>
</dbReference>
<dbReference type="InterPro" id="IPR011006">
    <property type="entry name" value="CheY-like_superfamily"/>
</dbReference>
<proteinExistence type="predicted"/>
<evidence type="ECO:0000256" key="1">
    <source>
        <dbReference type="ARBA" id="ARBA00018672"/>
    </source>
</evidence>
<dbReference type="Gene3D" id="3.40.50.2300">
    <property type="match status" value="1"/>
</dbReference>
<dbReference type="SUPFAM" id="SSF52172">
    <property type="entry name" value="CheY-like"/>
    <property type="match status" value="1"/>
</dbReference>
<dbReference type="PaxDb" id="411902-CLOBOL_02366"/>
<dbReference type="CDD" id="cd00156">
    <property type="entry name" value="REC"/>
    <property type="match status" value="1"/>
</dbReference>
<feature type="domain" description="Response regulatory" evidence="4">
    <location>
        <begin position="5"/>
        <end position="122"/>
    </location>
</feature>
<dbReference type="EMBL" id="ABCC02000023">
    <property type="protein sequence ID" value="EDP17294.1"/>
    <property type="molecule type" value="Genomic_DNA"/>
</dbReference>
<keyword evidence="3" id="KW-0597">Phosphoprotein</keyword>
<gene>
    <name evidence="6" type="ORF">CLOBOL_02366</name>
</gene>
<evidence type="ECO:0000256" key="2">
    <source>
        <dbReference type="ARBA" id="ARBA00024867"/>
    </source>
</evidence>
<evidence type="ECO:0000256" key="3">
    <source>
        <dbReference type="PROSITE-ProRule" id="PRU00169"/>
    </source>
</evidence>
<dbReference type="PROSITE" id="PS50930">
    <property type="entry name" value="HTH_LYTTR"/>
    <property type="match status" value="1"/>
</dbReference>
<dbReference type="SMART" id="SM00448">
    <property type="entry name" value="REC"/>
    <property type="match status" value="1"/>
</dbReference>
<dbReference type="Gene3D" id="2.40.50.1020">
    <property type="entry name" value="LytTr DNA-binding domain"/>
    <property type="match status" value="1"/>
</dbReference>
<dbReference type="eggNOG" id="COG3279">
    <property type="taxonomic scope" value="Bacteria"/>
</dbReference>
<comment type="caution">
    <text evidence="6">The sequence shown here is derived from an EMBL/GenBank/DDBJ whole genome shotgun (WGS) entry which is preliminary data.</text>
</comment>
<feature type="modified residue" description="4-aspartylphosphate" evidence="3">
    <location>
        <position position="59"/>
    </location>
</feature>
<accession>A8RP47</accession>
<dbReference type="GO" id="GO:0003677">
    <property type="term" value="F:DNA binding"/>
    <property type="evidence" value="ECO:0007669"/>
    <property type="project" value="InterPro"/>
</dbReference>
<comment type="function">
    <text evidence="2">May play the central regulatory role in sporulation. It may be an element of the effector pathway responsible for the activation of sporulation genes in response to nutritional stress. Spo0A may act in concert with spo0H (a sigma factor) to control the expression of some genes that are critical to the sporulation process.</text>
</comment>